<dbReference type="PANTHER" id="PTHR43162">
    <property type="match status" value="1"/>
</dbReference>
<dbReference type="InterPro" id="IPR051604">
    <property type="entry name" value="Ergot_Alk_Oxidoreductase"/>
</dbReference>
<dbReference type="Gene3D" id="3.40.50.720">
    <property type="entry name" value="NAD(P)-binding Rossmann-like Domain"/>
    <property type="match status" value="1"/>
</dbReference>
<dbReference type="OrthoDB" id="339107at2"/>
<dbReference type="Pfam" id="PF05368">
    <property type="entry name" value="NmrA"/>
    <property type="match status" value="1"/>
</dbReference>
<dbReference type="Gene3D" id="3.90.25.10">
    <property type="entry name" value="UDP-galactose 4-epimerase, domain 1"/>
    <property type="match status" value="1"/>
</dbReference>
<proteinExistence type="predicted"/>
<dbReference type="PANTHER" id="PTHR43162:SF1">
    <property type="entry name" value="PRESTALK A DIFFERENTIATION PROTEIN A"/>
    <property type="match status" value="1"/>
</dbReference>
<dbReference type="RefSeq" id="WP_037548856.1">
    <property type="nucleotide sequence ID" value="NZ_JNUP01000067.1"/>
</dbReference>
<dbReference type="eggNOG" id="COG0702">
    <property type="taxonomic scope" value="Bacteria"/>
</dbReference>
<evidence type="ECO:0000313" key="3">
    <source>
        <dbReference type="Proteomes" id="UP000029692"/>
    </source>
</evidence>
<dbReference type="Proteomes" id="UP000029692">
    <property type="component" value="Unassembled WGS sequence"/>
</dbReference>
<sequence>MNGRVLVTGATGTVGREVVAHLQKRGETVIAAHGRSGPSPDQENLIYRRFDFTDASTWEACLEGVDRVFLMRPPHISNITRDMYPFIRCIQSRAISQVIFLSVQGAENNPFVPHHTVEQYIQKLGIPYTFVRPSFFMQNLTTTHLPEIRDERRIFVPAGTGKTSFIDARDIGELVARLFSHPRHIGQGYNVTGDTSYSYGEIADHLTAGLGVPVTFTHPNPLEFLFYHLKKRRKLAMIFVMYALYSVVRSGRGNITTATTRELLDRAPRSLEDFIQDHKHILGGIT</sequence>
<dbReference type="STRING" id="1480694.DC28_12040"/>
<organism evidence="2 3">
    <name type="scientific">Spirochaeta lutea</name>
    <dbReference type="NCBI Taxonomy" id="1480694"/>
    <lineage>
        <taxon>Bacteria</taxon>
        <taxon>Pseudomonadati</taxon>
        <taxon>Spirochaetota</taxon>
        <taxon>Spirochaetia</taxon>
        <taxon>Spirochaetales</taxon>
        <taxon>Spirochaetaceae</taxon>
        <taxon>Spirochaeta</taxon>
    </lineage>
</organism>
<feature type="domain" description="NmrA-like" evidence="1">
    <location>
        <begin position="2"/>
        <end position="220"/>
    </location>
</feature>
<evidence type="ECO:0000259" key="1">
    <source>
        <dbReference type="Pfam" id="PF05368"/>
    </source>
</evidence>
<comment type="caution">
    <text evidence="2">The sequence shown here is derived from an EMBL/GenBank/DDBJ whole genome shotgun (WGS) entry which is preliminary data.</text>
</comment>
<evidence type="ECO:0000313" key="2">
    <source>
        <dbReference type="EMBL" id="KGE71189.1"/>
    </source>
</evidence>
<keyword evidence="3" id="KW-1185">Reference proteome</keyword>
<name>A0A098QTW6_9SPIO</name>
<reference evidence="2 3" key="1">
    <citation type="submission" date="2014-05" db="EMBL/GenBank/DDBJ databases">
        <title>De novo Genome Sequence of Spirocheata sp.</title>
        <authorList>
            <person name="Shivani Y."/>
            <person name="Subhash Y."/>
            <person name="Tushar L."/>
            <person name="Sasikala C."/>
            <person name="Ramana C.V."/>
        </authorList>
    </citation>
    <scope>NUCLEOTIDE SEQUENCE [LARGE SCALE GENOMIC DNA]</scope>
    <source>
        <strain evidence="2 3">JC230</strain>
    </source>
</reference>
<dbReference type="InterPro" id="IPR036291">
    <property type="entry name" value="NAD(P)-bd_dom_sf"/>
</dbReference>
<protein>
    <recommendedName>
        <fullName evidence="1">NmrA-like domain-containing protein</fullName>
    </recommendedName>
</protein>
<dbReference type="SUPFAM" id="SSF51735">
    <property type="entry name" value="NAD(P)-binding Rossmann-fold domains"/>
    <property type="match status" value="1"/>
</dbReference>
<dbReference type="AlphaFoldDB" id="A0A098QTW6"/>
<dbReference type="EMBL" id="JNUP01000067">
    <property type="protein sequence ID" value="KGE71189.1"/>
    <property type="molecule type" value="Genomic_DNA"/>
</dbReference>
<accession>A0A098QTW6</accession>
<gene>
    <name evidence="2" type="ORF">DC28_12040</name>
</gene>
<dbReference type="InterPro" id="IPR008030">
    <property type="entry name" value="NmrA-like"/>
</dbReference>